<name>A0A6A3B0V8_HIBSY</name>
<dbReference type="InterPro" id="IPR051348">
    <property type="entry name" value="U-box_ubiquitin_ligases"/>
</dbReference>
<evidence type="ECO:0000313" key="5">
    <source>
        <dbReference type="EMBL" id="KAE8709468.1"/>
    </source>
</evidence>
<dbReference type="GO" id="GO:0004672">
    <property type="term" value="F:protein kinase activity"/>
    <property type="evidence" value="ECO:0007669"/>
    <property type="project" value="InterPro"/>
</dbReference>
<proteinExistence type="predicted"/>
<protein>
    <recommendedName>
        <fullName evidence="2">RING-type E3 ubiquitin transferase</fullName>
        <ecNumber evidence="2">2.3.2.27</ecNumber>
    </recommendedName>
</protein>
<dbReference type="Proteomes" id="UP000436088">
    <property type="component" value="Unassembled WGS sequence"/>
</dbReference>
<organism evidence="5 6">
    <name type="scientific">Hibiscus syriacus</name>
    <name type="common">Rose of Sharon</name>
    <dbReference type="NCBI Taxonomy" id="106335"/>
    <lineage>
        <taxon>Eukaryota</taxon>
        <taxon>Viridiplantae</taxon>
        <taxon>Streptophyta</taxon>
        <taxon>Embryophyta</taxon>
        <taxon>Tracheophyta</taxon>
        <taxon>Spermatophyta</taxon>
        <taxon>Magnoliopsida</taxon>
        <taxon>eudicotyledons</taxon>
        <taxon>Gunneridae</taxon>
        <taxon>Pentapetalae</taxon>
        <taxon>rosids</taxon>
        <taxon>malvids</taxon>
        <taxon>Malvales</taxon>
        <taxon>Malvaceae</taxon>
        <taxon>Malvoideae</taxon>
        <taxon>Hibiscus</taxon>
    </lineage>
</organism>
<dbReference type="PANTHER" id="PTHR45647:SF56">
    <property type="entry name" value="U-BOX DOMAIN-CONTAINING PROTEIN 50-RELATED"/>
    <property type="match status" value="1"/>
</dbReference>
<evidence type="ECO:0000256" key="3">
    <source>
        <dbReference type="ARBA" id="ARBA00022786"/>
    </source>
</evidence>
<evidence type="ECO:0000259" key="4">
    <source>
        <dbReference type="Pfam" id="PF07714"/>
    </source>
</evidence>
<feature type="domain" description="Serine-threonine/tyrosine-protein kinase catalytic" evidence="4">
    <location>
        <begin position="57"/>
        <end position="123"/>
    </location>
</feature>
<dbReference type="Gene3D" id="1.10.510.10">
    <property type="entry name" value="Transferase(Phosphotransferase) domain 1"/>
    <property type="match status" value="2"/>
</dbReference>
<accession>A0A6A3B0V8</accession>
<dbReference type="AlphaFoldDB" id="A0A6A3B0V8"/>
<dbReference type="Gene3D" id="3.30.200.20">
    <property type="entry name" value="Phosphorylase Kinase, domain 1"/>
    <property type="match status" value="1"/>
</dbReference>
<dbReference type="SUPFAM" id="SSF56112">
    <property type="entry name" value="Protein kinase-like (PK-like)"/>
    <property type="match status" value="1"/>
</dbReference>
<dbReference type="Pfam" id="PF07714">
    <property type="entry name" value="PK_Tyr_Ser-Thr"/>
    <property type="match status" value="1"/>
</dbReference>
<dbReference type="EMBL" id="VEPZ02000936">
    <property type="protein sequence ID" value="KAE8709468.1"/>
    <property type="molecule type" value="Genomic_DNA"/>
</dbReference>
<keyword evidence="6" id="KW-1185">Reference proteome</keyword>
<sequence length="282" mass="31610">MLDTGKEKLYEVSTKVRALSESQLDKAEVTIAEMNTRLTISDWQLNFSERLPLKSCGDWLNVYRGRINHSTVAIKMLSSVKGTSQEDFQAKVRLLTDIRHPHLVATMGFCSELTCMIYEYMHNAREVCMGLVFLHLAKPRPIVQGQLTTSNILLDCNLVAKISGYGLRQHRDYYDLSSDIWAFGVLLMQMLTGRNCAWLIEDAVVDRATLAQVLDEKAGNLPLELAVELAGISMKCMSVSHGVNPNLQIATVVEELDELKKKAEYLVARGGIEVVCKENVNM</sequence>
<comment type="caution">
    <text evidence="5">The sequence shown here is derived from an EMBL/GenBank/DDBJ whole genome shotgun (WGS) entry which is preliminary data.</text>
</comment>
<dbReference type="InterPro" id="IPR011009">
    <property type="entry name" value="Kinase-like_dom_sf"/>
</dbReference>
<dbReference type="EC" id="2.3.2.27" evidence="2"/>
<keyword evidence="3" id="KW-0833">Ubl conjugation pathway</keyword>
<reference evidence="5" key="1">
    <citation type="submission" date="2019-09" db="EMBL/GenBank/DDBJ databases">
        <title>Draft genome information of white flower Hibiscus syriacus.</title>
        <authorList>
            <person name="Kim Y.-M."/>
        </authorList>
    </citation>
    <scope>NUCLEOTIDE SEQUENCE [LARGE SCALE GENOMIC DNA]</scope>
    <source>
        <strain evidence="5">YM2019G1</strain>
    </source>
</reference>
<comment type="catalytic activity">
    <reaction evidence="1">
        <text>S-ubiquitinyl-[E2 ubiquitin-conjugating enzyme]-L-cysteine + [acceptor protein]-L-lysine = [E2 ubiquitin-conjugating enzyme]-L-cysteine + N(6)-ubiquitinyl-[acceptor protein]-L-lysine.</text>
        <dbReference type="EC" id="2.3.2.27"/>
    </reaction>
</comment>
<evidence type="ECO:0000256" key="2">
    <source>
        <dbReference type="ARBA" id="ARBA00012483"/>
    </source>
</evidence>
<dbReference type="GO" id="GO:0061630">
    <property type="term" value="F:ubiquitin protein ligase activity"/>
    <property type="evidence" value="ECO:0007669"/>
    <property type="project" value="UniProtKB-EC"/>
</dbReference>
<dbReference type="InterPro" id="IPR001245">
    <property type="entry name" value="Ser-Thr/Tyr_kinase_cat_dom"/>
</dbReference>
<evidence type="ECO:0000313" key="6">
    <source>
        <dbReference type="Proteomes" id="UP000436088"/>
    </source>
</evidence>
<dbReference type="PANTHER" id="PTHR45647">
    <property type="entry name" value="OS02G0152300 PROTEIN"/>
    <property type="match status" value="1"/>
</dbReference>
<gene>
    <name evidence="5" type="ORF">F3Y22_tig00110331pilonHSYRG00130</name>
</gene>
<evidence type="ECO:0000256" key="1">
    <source>
        <dbReference type="ARBA" id="ARBA00000900"/>
    </source>
</evidence>